<protein>
    <recommendedName>
        <fullName evidence="2">Neurotransmitter-gated ion-channel ligand-binding domain-containing protein</fullName>
    </recommendedName>
</protein>
<dbReference type="InterPro" id="IPR006202">
    <property type="entry name" value="Neur_chan_lig-bd"/>
</dbReference>
<dbReference type="InterPro" id="IPR006201">
    <property type="entry name" value="Neur_channel"/>
</dbReference>
<keyword evidence="1" id="KW-1133">Transmembrane helix</keyword>
<dbReference type="EMBL" id="KI660387">
    <property type="protein sequence ID" value="ETN74128.1"/>
    <property type="molecule type" value="Genomic_DNA"/>
</dbReference>
<feature type="transmembrane region" description="Helical" evidence="1">
    <location>
        <begin position="336"/>
        <end position="359"/>
    </location>
</feature>
<dbReference type="KEGG" id="nai:NECAME_04157"/>
<evidence type="ECO:0000259" key="2">
    <source>
        <dbReference type="Pfam" id="PF02931"/>
    </source>
</evidence>
<dbReference type="FunFam" id="2.70.170.10:FF:000056">
    <property type="entry name" value="Ligand-Gated ion Channel"/>
    <property type="match status" value="1"/>
</dbReference>
<dbReference type="PANTHER" id="PTHR18945">
    <property type="entry name" value="NEUROTRANSMITTER GATED ION CHANNEL"/>
    <property type="match status" value="1"/>
</dbReference>
<evidence type="ECO:0000313" key="4">
    <source>
        <dbReference type="Proteomes" id="UP000053676"/>
    </source>
</evidence>
<dbReference type="Gene3D" id="1.20.58.390">
    <property type="entry name" value="Neurotransmitter-gated ion-channel transmembrane domain"/>
    <property type="match status" value="1"/>
</dbReference>
<dbReference type="InterPro" id="IPR038050">
    <property type="entry name" value="Neuro_actylchol_rec"/>
</dbReference>
<gene>
    <name evidence="3" type="ORF">NECAME_04157</name>
</gene>
<dbReference type="GO" id="GO:0004888">
    <property type="term" value="F:transmembrane signaling receptor activity"/>
    <property type="evidence" value="ECO:0007669"/>
    <property type="project" value="InterPro"/>
</dbReference>
<accession>W2SX69</accession>
<organism evidence="3 4">
    <name type="scientific">Necator americanus</name>
    <name type="common">Human hookworm</name>
    <dbReference type="NCBI Taxonomy" id="51031"/>
    <lineage>
        <taxon>Eukaryota</taxon>
        <taxon>Metazoa</taxon>
        <taxon>Ecdysozoa</taxon>
        <taxon>Nematoda</taxon>
        <taxon>Chromadorea</taxon>
        <taxon>Rhabditida</taxon>
        <taxon>Rhabditina</taxon>
        <taxon>Rhabditomorpha</taxon>
        <taxon>Strongyloidea</taxon>
        <taxon>Ancylostomatidae</taxon>
        <taxon>Bunostominae</taxon>
        <taxon>Necator</taxon>
    </lineage>
</organism>
<evidence type="ECO:0000256" key="1">
    <source>
        <dbReference type="SAM" id="Phobius"/>
    </source>
</evidence>
<dbReference type="SUPFAM" id="SSF63712">
    <property type="entry name" value="Nicotinic receptor ligand binding domain-like"/>
    <property type="match status" value="1"/>
</dbReference>
<feature type="domain" description="Neurotransmitter-gated ion-channel ligand-binding" evidence="2">
    <location>
        <begin position="102"/>
        <end position="267"/>
    </location>
</feature>
<name>W2SX69_NECAM</name>
<dbReference type="InterPro" id="IPR036734">
    <property type="entry name" value="Neur_chan_lig-bd_sf"/>
</dbReference>
<keyword evidence="1" id="KW-0472">Membrane</keyword>
<keyword evidence="1" id="KW-0812">Transmembrane</keyword>
<proteinExistence type="predicted"/>
<dbReference type="AlphaFoldDB" id="W2SX69"/>
<dbReference type="OrthoDB" id="5975154at2759"/>
<dbReference type="OMA" id="ELAHHKY"/>
<feature type="transmembrane region" description="Helical" evidence="1">
    <location>
        <begin position="412"/>
        <end position="433"/>
    </location>
</feature>
<dbReference type="GO" id="GO:0016020">
    <property type="term" value="C:membrane"/>
    <property type="evidence" value="ECO:0007669"/>
    <property type="project" value="InterPro"/>
</dbReference>
<sequence length="434" mass="49371">MKRSNLWLFLESELLTNSTFADISDVAHHKYQVLEECLFYKLTKDADQMQGKSNALMLLPPTVAAGEILDVQVLHAGVRQMWMVGEQDYIDTAACYLDVLQNEVFKEMNINGYLKLSWKDRRLRWDPSEWKTDTLTIKSFGRLWVPDINSDKHQTGQQSSDYVTFQSLSTNNNGNVTGRLEFRIQAHCEIDYTEYPSDIKHCCFNLQSTLYKRYIKFYLENEDGYCLRLEHLDISQLKTNWHIENSWVKKSTQEGDNKADSLEVCVTARRRSTTLAVELTLPVLISALLLLIAPFFGKFDQQIKVKMFALLLQFMSFQFMADKTPQLGFGSTVPKIYVFYAFTLAVTVISLIVTVLIAAMSRIKRKVPPAHRFTLLASVLNANLCCGSEEDPVTDGTSSKDASADWLQIHAAINNLASCITMVVYVIGAIVIVF</sequence>
<dbReference type="Pfam" id="PF02931">
    <property type="entry name" value="Neur_chan_LBD"/>
    <property type="match status" value="1"/>
</dbReference>
<dbReference type="Proteomes" id="UP000053676">
    <property type="component" value="Unassembled WGS sequence"/>
</dbReference>
<dbReference type="GO" id="GO:0005230">
    <property type="term" value="F:extracellular ligand-gated monoatomic ion channel activity"/>
    <property type="evidence" value="ECO:0007669"/>
    <property type="project" value="InterPro"/>
</dbReference>
<reference evidence="4" key="1">
    <citation type="journal article" date="2014" name="Nat. Genet.">
        <title>Genome of the human hookworm Necator americanus.</title>
        <authorList>
            <person name="Tang Y.T."/>
            <person name="Gao X."/>
            <person name="Rosa B.A."/>
            <person name="Abubucker S."/>
            <person name="Hallsworth-Pepin K."/>
            <person name="Martin J."/>
            <person name="Tyagi R."/>
            <person name="Heizer E."/>
            <person name="Zhang X."/>
            <person name="Bhonagiri-Palsikar V."/>
            <person name="Minx P."/>
            <person name="Warren W.C."/>
            <person name="Wang Q."/>
            <person name="Zhan B."/>
            <person name="Hotez P.J."/>
            <person name="Sternberg P.W."/>
            <person name="Dougall A."/>
            <person name="Gaze S.T."/>
            <person name="Mulvenna J."/>
            <person name="Sotillo J."/>
            <person name="Ranganathan S."/>
            <person name="Rabelo E.M."/>
            <person name="Wilson R.K."/>
            <person name="Felgner P.L."/>
            <person name="Bethony J."/>
            <person name="Hawdon J.M."/>
            <person name="Gasser R.B."/>
            <person name="Loukas A."/>
            <person name="Mitreva M."/>
        </authorList>
    </citation>
    <scope>NUCLEOTIDE SEQUENCE [LARGE SCALE GENOMIC DNA]</scope>
</reference>
<dbReference type="Gene3D" id="2.70.170.10">
    <property type="entry name" value="Neurotransmitter-gated ion-channel ligand-binding domain"/>
    <property type="match status" value="1"/>
</dbReference>
<evidence type="ECO:0000313" key="3">
    <source>
        <dbReference type="EMBL" id="ETN74128.1"/>
    </source>
</evidence>
<keyword evidence="4" id="KW-1185">Reference proteome</keyword>
<feature type="transmembrane region" description="Helical" evidence="1">
    <location>
        <begin position="275"/>
        <end position="296"/>
    </location>
</feature>